<evidence type="ECO:0000259" key="7">
    <source>
        <dbReference type="Pfam" id="PF00281"/>
    </source>
</evidence>
<protein>
    <recommendedName>
        <fullName evidence="4 5">Large ribosomal subunit protein uL5</fullName>
    </recommendedName>
</protein>
<dbReference type="PIRSF" id="PIRSF002161">
    <property type="entry name" value="Ribosomal_L5"/>
    <property type="match status" value="1"/>
</dbReference>
<keyword evidence="2 5" id="KW-0689">Ribosomal protein</keyword>
<comment type="similarity">
    <text evidence="1 5 6">Belongs to the universal ribosomal protein uL5 family.</text>
</comment>
<dbReference type="FunFam" id="3.30.1440.10:FF:000001">
    <property type="entry name" value="50S ribosomal protein L5"/>
    <property type="match status" value="1"/>
</dbReference>
<dbReference type="GO" id="GO:1990904">
    <property type="term" value="C:ribonucleoprotein complex"/>
    <property type="evidence" value="ECO:0007669"/>
    <property type="project" value="UniProtKB-KW"/>
</dbReference>
<dbReference type="InterPro" id="IPR022803">
    <property type="entry name" value="Ribosomal_uL5_dom_sf"/>
</dbReference>
<feature type="domain" description="Large ribosomal subunit protein uL5 C-terminal" evidence="8">
    <location>
        <begin position="83"/>
        <end position="175"/>
    </location>
</feature>
<dbReference type="InterPro" id="IPR002132">
    <property type="entry name" value="Ribosomal_uL5"/>
</dbReference>
<dbReference type="GO" id="GO:0000049">
    <property type="term" value="F:tRNA binding"/>
    <property type="evidence" value="ECO:0007669"/>
    <property type="project" value="UniProtKB-UniRule"/>
</dbReference>
<evidence type="ECO:0000256" key="3">
    <source>
        <dbReference type="ARBA" id="ARBA00023274"/>
    </source>
</evidence>
<comment type="subunit">
    <text evidence="5">Part of the 50S ribosomal subunit; part of the 5S rRNA/L5/L18/L25 subcomplex. Contacts the 5S rRNA and the P site tRNA. Forms a bridge to the 30S subunit in the 70S ribosome.</text>
</comment>
<feature type="domain" description="Large ribosomal subunit protein uL5 N-terminal" evidence="7">
    <location>
        <begin position="22"/>
        <end position="78"/>
    </location>
</feature>
<comment type="caution">
    <text evidence="9">The sequence shown here is derived from an EMBL/GenBank/DDBJ whole genome shotgun (WGS) entry which is preliminary data.</text>
</comment>
<evidence type="ECO:0000313" key="10">
    <source>
        <dbReference type="Proteomes" id="UP000051297"/>
    </source>
</evidence>
<dbReference type="GO" id="GO:0003735">
    <property type="term" value="F:structural constituent of ribosome"/>
    <property type="evidence" value="ECO:0007669"/>
    <property type="project" value="InterPro"/>
</dbReference>
<comment type="function">
    <text evidence="5">This is 1 of the proteins that bind and probably mediate the attachment of the 5S RNA into the large ribosomal subunit, where it forms part of the central protuberance. In the 70S ribosome it contacts protein S13 of the 30S subunit (bridge B1b), connecting the 2 subunits; this bridge is implicated in subunit movement. Contacts the P site tRNA; the 5S rRNA and some of its associated proteins might help stabilize positioning of ribosome-bound tRNAs.</text>
</comment>
<evidence type="ECO:0000256" key="6">
    <source>
        <dbReference type="RuleBase" id="RU003930"/>
    </source>
</evidence>
<dbReference type="Pfam" id="PF00281">
    <property type="entry name" value="Ribosomal_L5"/>
    <property type="match status" value="1"/>
</dbReference>
<evidence type="ECO:0000256" key="1">
    <source>
        <dbReference type="ARBA" id="ARBA00008553"/>
    </source>
</evidence>
<dbReference type="InterPro" id="IPR020930">
    <property type="entry name" value="Ribosomal_uL5_bac-type"/>
</dbReference>
<dbReference type="Proteomes" id="UP000051297">
    <property type="component" value="Unassembled WGS sequence"/>
</dbReference>
<evidence type="ECO:0000256" key="4">
    <source>
        <dbReference type="ARBA" id="ARBA00035245"/>
    </source>
</evidence>
<dbReference type="GO" id="GO:0005840">
    <property type="term" value="C:ribosome"/>
    <property type="evidence" value="ECO:0007669"/>
    <property type="project" value="UniProtKB-KW"/>
</dbReference>
<organism evidence="9 10">
    <name type="scientific">candidate division WWE3 bacterium CSP1-7</name>
    <dbReference type="NCBI Taxonomy" id="1576480"/>
    <lineage>
        <taxon>Bacteria</taxon>
        <taxon>Katanobacteria</taxon>
    </lineage>
</organism>
<dbReference type="GO" id="GO:0006412">
    <property type="term" value="P:translation"/>
    <property type="evidence" value="ECO:0007669"/>
    <property type="project" value="UniProtKB-UniRule"/>
</dbReference>
<reference evidence="9 10" key="1">
    <citation type="submission" date="2015-05" db="EMBL/GenBank/DDBJ databases">
        <title>Critical biogeochemical functions in the subsurface are associated with bacteria from new phyla and little studied lineages.</title>
        <authorList>
            <person name="Hug L.A."/>
            <person name="Thomas B.C."/>
            <person name="Sharon I."/>
            <person name="Brown C.T."/>
            <person name="Sharma R."/>
            <person name="Hettich R.L."/>
            <person name="Wilkins M.J."/>
            <person name="Williams K.H."/>
            <person name="Singh A."/>
            <person name="Banfield J.F."/>
        </authorList>
    </citation>
    <scope>NUCLEOTIDE SEQUENCE [LARGE SCALE GENOMIC DNA]</scope>
    <source>
        <strain evidence="9">CSP1-7</strain>
    </source>
</reference>
<evidence type="ECO:0000313" key="9">
    <source>
        <dbReference type="EMBL" id="KRT67692.1"/>
    </source>
</evidence>
<proteinExistence type="inferred from homology"/>
<name>A0A0T5ZY10_UNCKA</name>
<dbReference type="PATRIC" id="fig|1576480.3.peg.102"/>
<keyword evidence="5" id="KW-0820">tRNA-binding</keyword>
<evidence type="ECO:0000259" key="8">
    <source>
        <dbReference type="Pfam" id="PF00673"/>
    </source>
</evidence>
<dbReference type="AlphaFoldDB" id="A0A0T5ZY10"/>
<dbReference type="GO" id="GO:0019843">
    <property type="term" value="F:rRNA binding"/>
    <property type="evidence" value="ECO:0007669"/>
    <property type="project" value="UniProtKB-UniRule"/>
</dbReference>
<evidence type="ECO:0000256" key="2">
    <source>
        <dbReference type="ARBA" id="ARBA00022980"/>
    </source>
</evidence>
<dbReference type="Pfam" id="PF00673">
    <property type="entry name" value="Ribosomal_L5_C"/>
    <property type="match status" value="1"/>
</dbReference>
<dbReference type="EMBL" id="LDXK01000001">
    <property type="protein sequence ID" value="KRT67692.1"/>
    <property type="molecule type" value="Genomic_DNA"/>
</dbReference>
<gene>
    <name evidence="5" type="primary">rplE</name>
    <name evidence="9" type="ORF">XU08_C0001G0101</name>
</gene>
<keyword evidence="5" id="KW-0699">rRNA-binding</keyword>
<keyword evidence="3 5" id="KW-0687">Ribonucleoprotein</keyword>
<keyword evidence="5" id="KW-0694">RNA-binding</keyword>
<evidence type="ECO:0000256" key="5">
    <source>
        <dbReference type="HAMAP-Rule" id="MF_01333"/>
    </source>
</evidence>
<accession>A0A0T5ZY10</accession>
<sequence>MLKEIYQKEVASKLKGELGKGNVYAVPRVTKIVVNVGVGKEREEKEVLAKVKEEVAMIAGQTPSFRAAKKAIASFAIRRGDIVGLAVTLRGRRMWDFLEKLIRVVLPRTRDFKGISRKSFDGHGNLTIGIVEHTAFPEIDPHRVGKIRGLEVTIATSANKDDEAHRVLKELGMPFRD</sequence>
<dbReference type="Gene3D" id="3.30.1440.10">
    <property type="match status" value="1"/>
</dbReference>
<dbReference type="InterPro" id="IPR031309">
    <property type="entry name" value="Ribosomal_uL5_C"/>
</dbReference>
<dbReference type="NCBIfam" id="NF000585">
    <property type="entry name" value="PRK00010.1"/>
    <property type="match status" value="1"/>
</dbReference>
<dbReference type="SUPFAM" id="SSF55282">
    <property type="entry name" value="RL5-like"/>
    <property type="match status" value="1"/>
</dbReference>
<dbReference type="HAMAP" id="MF_01333_B">
    <property type="entry name" value="Ribosomal_uL5_B"/>
    <property type="match status" value="1"/>
</dbReference>
<dbReference type="STRING" id="1576480.XU08_C0001G0101"/>
<dbReference type="InterPro" id="IPR031310">
    <property type="entry name" value="Ribosomal_uL5_N"/>
</dbReference>
<dbReference type="PANTHER" id="PTHR11994">
    <property type="entry name" value="60S RIBOSOMAL PROTEIN L11-RELATED"/>
    <property type="match status" value="1"/>
</dbReference>